<reference evidence="1 2" key="1">
    <citation type="submission" date="2016-01" db="EMBL/GenBank/DDBJ databases">
        <authorList>
            <person name="Regsiter A."/>
            <person name="william w."/>
        </authorList>
    </citation>
    <scope>NUCLEOTIDE SEQUENCE [LARGE SCALE GENOMIC DNA]</scope>
    <source>
        <strain evidence="1 2">CFBP 6927</strain>
    </source>
</reference>
<name>A0ABM9VJH8_9HYPH</name>
<proteinExistence type="predicted"/>
<dbReference type="EMBL" id="FBWH01000037">
    <property type="protein sequence ID" value="CUX50193.1"/>
    <property type="molecule type" value="Genomic_DNA"/>
</dbReference>
<accession>A0ABM9VJH8</accession>
<sequence>MTSGAGGLLRSLVRALAILRARQSPHAVAAGSAPSLVKDYQVVRSFLRRGAGFGNDVIIRPRVTVIYKWMPLSSFGLPTRSRFQGSSGAQIA</sequence>
<protein>
    <submittedName>
        <fullName evidence="1">Uncharacterized protein</fullName>
    </submittedName>
</protein>
<organism evidence="1 2">
    <name type="scientific">Agrobacterium genomosp. 13 str. CFBP 6927</name>
    <dbReference type="NCBI Taxonomy" id="1183428"/>
    <lineage>
        <taxon>Bacteria</taxon>
        <taxon>Pseudomonadati</taxon>
        <taxon>Pseudomonadota</taxon>
        <taxon>Alphaproteobacteria</taxon>
        <taxon>Hyphomicrobiales</taxon>
        <taxon>Rhizobiaceae</taxon>
        <taxon>Rhizobium/Agrobacterium group</taxon>
        <taxon>Agrobacterium</taxon>
        <taxon>Agrobacterium tumefaciens complex</taxon>
    </lineage>
</organism>
<evidence type="ECO:0000313" key="2">
    <source>
        <dbReference type="Proteomes" id="UP000191812"/>
    </source>
</evidence>
<comment type="caution">
    <text evidence="1">The sequence shown here is derived from an EMBL/GenBank/DDBJ whole genome shotgun (WGS) entry which is preliminary data.</text>
</comment>
<dbReference type="Proteomes" id="UP000191812">
    <property type="component" value="Unassembled WGS sequence"/>
</dbReference>
<keyword evidence="2" id="KW-1185">Reference proteome</keyword>
<evidence type="ECO:0000313" key="1">
    <source>
        <dbReference type="EMBL" id="CUX50193.1"/>
    </source>
</evidence>
<gene>
    <name evidence="1" type="ORF">AGR13a_Lc110175</name>
</gene>